<dbReference type="SUPFAM" id="SSF109604">
    <property type="entry name" value="HD-domain/PDEase-like"/>
    <property type="match status" value="1"/>
</dbReference>
<sequence>MTTRYVAGIPIPDSAMARAATELMRDTQSRLLFDAARRTFVFARLLGNSRELRHDPELLYIGALFLRIGVTALYRHSQQRYEIDSADAAAEFLSGYGRSREDIAQVWDAVALHTTPGIPEHKPPITALLSAAVDTDMLGTYGQALCPGAISRILREFPREPGFKIKFLHTLALGQLHRPHSTFGTINADVLAFHDRHMQVGGFCEQLLASKWPY</sequence>
<evidence type="ECO:0000313" key="2">
    <source>
        <dbReference type="Proteomes" id="UP000182894"/>
    </source>
</evidence>
<dbReference type="AlphaFoldDB" id="A0A1G7W082"/>
<protein>
    <recommendedName>
        <fullName evidence="3">Phosphohydrolase</fullName>
    </recommendedName>
</protein>
<keyword evidence="2" id="KW-1185">Reference proteome</keyword>
<dbReference type="EMBL" id="FNCO01000002">
    <property type="protein sequence ID" value="SDG65412.1"/>
    <property type="molecule type" value="Genomic_DNA"/>
</dbReference>
<organism evidence="1 2">
    <name type="scientific">Pseudomonas abietaniphila</name>
    <dbReference type="NCBI Taxonomy" id="89065"/>
    <lineage>
        <taxon>Bacteria</taxon>
        <taxon>Pseudomonadati</taxon>
        <taxon>Pseudomonadota</taxon>
        <taxon>Gammaproteobacteria</taxon>
        <taxon>Pseudomonadales</taxon>
        <taxon>Pseudomonadaceae</taxon>
        <taxon>Pseudomonas</taxon>
    </lineage>
</organism>
<dbReference type="STRING" id="89065.SAMN05216605_102702"/>
<evidence type="ECO:0000313" key="1">
    <source>
        <dbReference type="EMBL" id="SDG65412.1"/>
    </source>
</evidence>
<dbReference type="Proteomes" id="UP000182894">
    <property type="component" value="Unassembled WGS sequence"/>
</dbReference>
<evidence type="ECO:0008006" key="3">
    <source>
        <dbReference type="Google" id="ProtNLM"/>
    </source>
</evidence>
<dbReference type="PANTHER" id="PTHR35569">
    <property type="entry name" value="CYANAMIDE HYDRATASE DDI2-RELATED"/>
    <property type="match status" value="1"/>
</dbReference>
<name>A0A1G7W082_9PSED</name>
<proteinExistence type="predicted"/>
<dbReference type="OrthoDB" id="8478129at2"/>
<dbReference type="PANTHER" id="PTHR35569:SF1">
    <property type="entry name" value="CYANAMIDE HYDRATASE DDI2-RELATED"/>
    <property type="match status" value="1"/>
</dbReference>
<dbReference type="RefSeq" id="WP_143024315.1">
    <property type="nucleotide sequence ID" value="NZ_FNCO01000002.1"/>
</dbReference>
<dbReference type="Gene3D" id="1.10.3210.10">
    <property type="entry name" value="Hypothetical protein af1432"/>
    <property type="match status" value="1"/>
</dbReference>
<gene>
    <name evidence="1" type="ORF">SAMN05216605_102702</name>
</gene>
<reference evidence="2" key="1">
    <citation type="submission" date="2016-10" db="EMBL/GenBank/DDBJ databases">
        <authorList>
            <person name="Varghese N."/>
            <person name="Submissions S."/>
        </authorList>
    </citation>
    <scope>NUCLEOTIDE SEQUENCE [LARGE SCALE GENOMIC DNA]</scope>
    <source>
        <strain evidence="2">ATCC 700689</strain>
    </source>
</reference>
<accession>A0A1G7W082</accession>